<organism evidence="2 3">
    <name type="scientific">Aphanomyces stellatus</name>
    <dbReference type="NCBI Taxonomy" id="120398"/>
    <lineage>
        <taxon>Eukaryota</taxon>
        <taxon>Sar</taxon>
        <taxon>Stramenopiles</taxon>
        <taxon>Oomycota</taxon>
        <taxon>Saprolegniomycetes</taxon>
        <taxon>Saprolegniales</taxon>
        <taxon>Verrucalvaceae</taxon>
        <taxon>Aphanomyces</taxon>
    </lineage>
</organism>
<reference evidence="1" key="2">
    <citation type="submission" date="2019-06" db="EMBL/GenBank/DDBJ databases">
        <title>Genomics analysis of Aphanomyces spp. identifies a new class of oomycete effector associated with host adaptation.</title>
        <authorList>
            <person name="Gaulin E."/>
        </authorList>
    </citation>
    <scope>NUCLEOTIDE SEQUENCE</scope>
    <source>
        <strain evidence="1">CBS 578.67</strain>
    </source>
</reference>
<reference evidence="2 3" key="1">
    <citation type="submission" date="2019-03" db="EMBL/GenBank/DDBJ databases">
        <authorList>
            <person name="Gaulin E."/>
            <person name="Dumas B."/>
        </authorList>
    </citation>
    <scope>NUCLEOTIDE SEQUENCE [LARGE SCALE GENOMIC DNA]</scope>
    <source>
        <strain evidence="2">CBS 568.67</strain>
    </source>
</reference>
<protein>
    <submittedName>
        <fullName evidence="2">Aste57867_19917 protein</fullName>
    </submittedName>
</protein>
<dbReference type="Proteomes" id="UP000332933">
    <property type="component" value="Unassembled WGS sequence"/>
</dbReference>
<evidence type="ECO:0000313" key="3">
    <source>
        <dbReference type="Proteomes" id="UP000332933"/>
    </source>
</evidence>
<dbReference type="OrthoDB" id="96557at2759"/>
<proteinExistence type="predicted"/>
<gene>
    <name evidence="2" type="primary">Aste57867_19917</name>
    <name evidence="1" type="ORF">As57867_019851</name>
    <name evidence="2" type="ORF">ASTE57867_19917</name>
</gene>
<accession>A0A485LEC0</accession>
<sequence length="248" mass="27942">MDPPRRRREAENARRRFRSKINQRRYRARSNASHHQLEEEVGVLAAATHRLEGHVGAIERGLWCHAEELSVLEYYRLMAAGYAATPRQDMFLHHFVAPDVAFMGHTGVDAIRAMWDSYNTYFASVRLECQHLVSVFASSDCVVVEAVVVTRLQVSKTTIQCIFPHLLLRPDLLLKMIDRDVELPFHVVFTFDATKNSVKIESEVNLVSALLTRFGNLGDVTAVLATSGIQPNGMLVSQVAAVDDDERP</sequence>
<dbReference type="EMBL" id="CAADRA010006746">
    <property type="protein sequence ID" value="VFT96615.1"/>
    <property type="molecule type" value="Genomic_DNA"/>
</dbReference>
<dbReference type="AlphaFoldDB" id="A0A485LEC0"/>
<dbReference type="EMBL" id="VJMH01006723">
    <property type="protein sequence ID" value="KAF0688452.1"/>
    <property type="molecule type" value="Genomic_DNA"/>
</dbReference>
<evidence type="ECO:0000313" key="2">
    <source>
        <dbReference type="EMBL" id="VFT96615.1"/>
    </source>
</evidence>
<name>A0A485LEC0_9STRA</name>
<dbReference type="Gene3D" id="3.10.450.50">
    <property type="match status" value="1"/>
</dbReference>
<keyword evidence="3" id="KW-1185">Reference proteome</keyword>
<evidence type="ECO:0000313" key="1">
    <source>
        <dbReference type="EMBL" id="KAF0688452.1"/>
    </source>
</evidence>